<dbReference type="SUPFAM" id="SSF47986">
    <property type="entry name" value="DEATH domain"/>
    <property type="match status" value="1"/>
</dbReference>
<dbReference type="PROSITE" id="PS50168">
    <property type="entry name" value="DED"/>
    <property type="match status" value="1"/>
</dbReference>
<protein>
    <submittedName>
        <fullName evidence="3">FADD protein</fullName>
    </submittedName>
</protein>
<dbReference type="EMBL" id="VZUI01042658">
    <property type="protein sequence ID" value="NXV01926.1"/>
    <property type="molecule type" value="Genomic_DNA"/>
</dbReference>
<dbReference type="FunFam" id="1.10.533.10:FF:000059">
    <property type="entry name" value="Fas-associated via death domain"/>
    <property type="match status" value="1"/>
</dbReference>
<dbReference type="GO" id="GO:0045089">
    <property type="term" value="P:positive regulation of innate immune response"/>
    <property type="evidence" value="ECO:0007669"/>
    <property type="project" value="TreeGrafter"/>
</dbReference>
<name>A0A7L3QEK2_9SYLV</name>
<dbReference type="GO" id="GO:0031265">
    <property type="term" value="C:CD95 death-inducing signaling complex"/>
    <property type="evidence" value="ECO:0007669"/>
    <property type="project" value="TreeGrafter"/>
</dbReference>
<sequence length="179" mass="20701">LDPLRSLLHSISSRLSASELSGMMFLCQDKIGKRKLAAVQSGQEFFNILIEQQEITKDNLKLLKKLLQHIKRNDLLSEVVQFEEGQLHAPDDQPDEHEKPVAVICDYVGKEWKKLMRELGMPEVKLDRIEARYPRQLYEQLVQALREWEKGKGKDAKVADLIQALRRCNLNLVVDKIND</sequence>
<dbReference type="InterPro" id="IPR016729">
    <property type="entry name" value="FADD"/>
</dbReference>
<evidence type="ECO:0000313" key="4">
    <source>
        <dbReference type="Proteomes" id="UP000524451"/>
    </source>
</evidence>
<dbReference type="Pfam" id="PF00531">
    <property type="entry name" value="Death"/>
    <property type="match status" value="1"/>
</dbReference>
<feature type="domain" description="Death" evidence="1">
    <location>
        <begin position="97"/>
        <end position="179"/>
    </location>
</feature>
<dbReference type="AlphaFoldDB" id="A0A7L3QEK2"/>
<accession>A0A7L3QEK2</accession>
<dbReference type="GO" id="GO:0097191">
    <property type="term" value="P:extrinsic apoptotic signaling pathway"/>
    <property type="evidence" value="ECO:0007669"/>
    <property type="project" value="TreeGrafter"/>
</dbReference>
<dbReference type="InterPro" id="IPR011029">
    <property type="entry name" value="DEATH-like_dom_sf"/>
</dbReference>
<dbReference type="Pfam" id="PF01335">
    <property type="entry name" value="DED"/>
    <property type="match status" value="1"/>
</dbReference>
<feature type="non-terminal residue" evidence="3">
    <location>
        <position position="179"/>
    </location>
</feature>
<dbReference type="PROSITE" id="PS50017">
    <property type="entry name" value="DEATH_DOMAIN"/>
    <property type="match status" value="1"/>
</dbReference>
<dbReference type="SMART" id="SM00005">
    <property type="entry name" value="DEATH"/>
    <property type="match status" value="1"/>
</dbReference>
<proteinExistence type="predicted"/>
<evidence type="ECO:0000313" key="3">
    <source>
        <dbReference type="EMBL" id="NXV01926.1"/>
    </source>
</evidence>
<gene>
    <name evidence="3" type="primary">Fadd</name>
    <name evidence="3" type="ORF">CETCET_R02125</name>
</gene>
<dbReference type="Gene3D" id="1.10.533.10">
    <property type="entry name" value="Death Domain, Fas"/>
    <property type="match status" value="2"/>
</dbReference>
<dbReference type="PANTHER" id="PTHR15077:SF10">
    <property type="entry name" value="FAS-ASSOCIATED DEATH DOMAIN PROTEIN"/>
    <property type="match status" value="1"/>
</dbReference>
<dbReference type="Proteomes" id="UP000524451">
    <property type="component" value="Unassembled WGS sequence"/>
</dbReference>
<reference evidence="3 4" key="1">
    <citation type="submission" date="2019-09" db="EMBL/GenBank/DDBJ databases">
        <title>Bird 10,000 Genomes (B10K) Project - Family phase.</title>
        <authorList>
            <person name="Zhang G."/>
        </authorList>
    </citation>
    <scope>NUCLEOTIDE SEQUENCE [LARGE SCALE GENOMIC DNA]</scope>
    <source>
        <strain evidence="3">OUT-0056</strain>
        <tissue evidence="3">Blood</tissue>
    </source>
</reference>
<feature type="domain" description="DED" evidence="2">
    <location>
        <begin position="3"/>
        <end position="81"/>
    </location>
</feature>
<dbReference type="CDD" id="cd08336">
    <property type="entry name" value="DED_FADD"/>
    <property type="match status" value="1"/>
</dbReference>
<dbReference type="GO" id="GO:0089720">
    <property type="term" value="F:caspase binding"/>
    <property type="evidence" value="ECO:0007669"/>
    <property type="project" value="TreeGrafter"/>
</dbReference>
<dbReference type="GO" id="GO:0005123">
    <property type="term" value="F:death receptor binding"/>
    <property type="evidence" value="ECO:0007669"/>
    <property type="project" value="TreeGrafter"/>
</dbReference>
<evidence type="ECO:0000259" key="1">
    <source>
        <dbReference type="PROSITE" id="PS50017"/>
    </source>
</evidence>
<dbReference type="InterPro" id="IPR000488">
    <property type="entry name" value="Death_dom"/>
</dbReference>
<dbReference type="InterPro" id="IPR001875">
    <property type="entry name" value="DED_dom"/>
</dbReference>
<keyword evidence="4" id="KW-1185">Reference proteome</keyword>
<feature type="non-terminal residue" evidence="3">
    <location>
        <position position="1"/>
    </location>
</feature>
<evidence type="ECO:0000259" key="2">
    <source>
        <dbReference type="PROSITE" id="PS50168"/>
    </source>
</evidence>
<dbReference type="GO" id="GO:0042981">
    <property type="term" value="P:regulation of apoptotic process"/>
    <property type="evidence" value="ECO:0007669"/>
    <property type="project" value="InterPro"/>
</dbReference>
<dbReference type="SMART" id="SM00031">
    <property type="entry name" value="DED"/>
    <property type="match status" value="1"/>
</dbReference>
<dbReference type="PANTHER" id="PTHR15077">
    <property type="entry name" value="FAS-ASSOCIATING DEATH DOMAIN-CONTAINING PROTEIN FADD"/>
    <property type="match status" value="1"/>
</dbReference>
<organism evidence="3 4">
    <name type="scientific">Cettia cetti</name>
    <dbReference type="NCBI Taxonomy" id="68486"/>
    <lineage>
        <taxon>Eukaryota</taxon>
        <taxon>Metazoa</taxon>
        <taxon>Chordata</taxon>
        <taxon>Craniata</taxon>
        <taxon>Vertebrata</taxon>
        <taxon>Euteleostomi</taxon>
        <taxon>Archelosauria</taxon>
        <taxon>Archosauria</taxon>
        <taxon>Dinosauria</taxon>
        <taxon>Saurischia</taxon>
        <taxon>Theropoda</taxon>
        <taxon>Coelurosauria</taxon>
        <taxon>Aves</taxon>
        <taxon>Neognathae</taxon>
        <taxon>Neoaves</taxon>
        <taxon>Telluraves</taxon>
        <taxon>Australaves</taxon>
        <taxon>Passeriformes</taxon>
        <taxon>Sylvioidea</taxon>
        <taxon>Sylviidae</taxon>
        <taxon>Acrocephalinae</taxon>
        <taxon>Cettia</taxon>
    </lineage>
</organism>
<comment type="caution">
    <text evidence="3">The sequence shown here is derived from an EMBL/GenBank/DDBJ whole genome shotgun (WGS) entry which is preliminary data.</text>
</comment>